<proteinExistence type="inferred from homology"/>
<dbReference type="AlphaFoldDB" id="A0A953NBW0"/>
<evidence type="ECO:0000313" key="5">
    <source>
        <dbReference type="EMBL" id="MBZ1350804.1"/>
    </source>
</evidence>
<gene>
    <name evidence="5" type="ORF">KZZ10_09115</name>
</gene>
<dbReference type="InterPro" id="IPR039697">
    <property type="entry name" value="Alcohol_dehydrogenase_Fe"/>
</dbReference>
<evidence type="ECO:0000259" key="3">
    <source>
        <dbReference type="Pfam" id="PF00465"/>
    </source>
</evidence>
<evidence type="ECO:0000259" key="4">
    <source>
        <dbReference type="Pfam" id="PF25137"/>
    </source>
</evidence>
<dbReference type="Pfam" id="PF25137">
    <property type="entry name" value="ADH_Fe_C"/>
    <property type="match status" value="1"/>
</dbReference>
<dbReference type="SUPFAM" id="SSF56796">
    <property type="entry name" value="Dehydroquinate synthase-like"/>
    <property type="match status" value="1"/>
</dbReference>
<dbReference type="EMBL" id="JAHXRI010000007">
    <property type="protein sequence ID" value="MBZ1350804.1"/>
    <property type="molecule type" value="Genomic_DNA"/>
</dbReference>
<name>A0A953NBW0_9BURK</name>
<comment type="caution">
    <text evidence="5">The sequence shown here is derived from an EMBL/GenBank/DDBJ whole genome shotgun (WGS) entry which is preliminary data.</text>
</comment>
<evidence type="ECO:0000256" key="2">
    <source>
        <dbReference type="ARBA" id="ARBA00023002"/>
    </source>
</evidence>
<feature type="domain" description="Fe-containing alcohol dehydrogenase-like C-terminal" evidence="4">
    <location>
        <begin position="185"/>
        <end position="294"/>
    </location>
</feature>
<comment type="similarity">
    <text evidence="1">Belongs to the iron-containing alcohol dehydrogenase family.</text>
</comment>
<dbReference type="PANTHER" id="PTHR11496">
    <property type="entry name" value="ALCOHOL DEHYDROGENASE"/>
    <property type="match status" value="1"/>
</dbReference>
<dbReference type="EC" id="1.1.1.1" evidence="5"/>
<reference evidence="5" key="1">
    <citation type="submission" date="2021-07" db="EMBL/GenBank/DDBJ databases">
        <title>New genus and species of the family Alcaligenaceae.</title>
        <authorList>
            <person name="Hahn M.W."/>
        </authorList>
    </citation>
    <scope>NUCLEOTIDE SEQUENCE</scope>
    <source>
        <strain evidence="5">LF4-65</strain>
    </source>
</reference>
<dbReference type="Gene3D" id="1.20.1090.10">
    <property type="entry name" value="Dehydroquinate synthase-like - alpha domain"/>
    <property type="match status" value="1"/>
</dbReference>
<feature type="domain" description="Alcohol dehydrogenase iron-type/glycerol dehydrogenase GldA" evidence="3">
    <location>
        <begin position="6"/>
        <end position="172"/>
    </location>
</feature>
<dbReference type="RefSeq" id="WP_259661212.1">
    <property type="nucleotide sequence ID" value="NZ_JAHXRI010000007.1"/>
</dbReference>
<dbReference type="InterPro" id="IPR056798">
    <property type="entry name" value="ADH_Fe_C"/>
</dbReference>
<dbReference type="Proteomes" id="UP000739565">
    <property type="component" value="Unassembled WGS sequence"/>
</dbReference>
<dbReference type="Gene3D" id="3.40.50.1970">
    <property type="match status" value="1"/>
</dbReference>
<dbReference type="GO" id="GO:0004022">
    <property type="term" value="F:alcohol dehydrogenase (NAD+) activity"/>
    <property type="evidence" value="ECO:0007669"/>
    <property type="project" value="UniProtKB-EC"/>
</dbReference>
<protein>
    <submittedName>
        <fullName evidence="5">Iron-containing alcohol dehydrogenase</fullName>
        <ecNumber evidence="5">1.1.1.1</ecNumber>
    </submittedName>
</protein>
<evidence type="ECO:0000313" key="6">
    <source>
        <dbReference type="Proteomes" id="UP000739565"/>
    </source>
</evidence>
<keyword evidence="2 5" id="KW-0560">Oxidoreductase</keyword>
<dbReference type="InterPro" id="IPR001670">
    <property type="entry name" value="ADH_Fe/GldA"/>
</dbReference>
<dbReference type="PANTHER" id="PTHR11496:SF102">
    <property type="entry name" value="ALCOHOL DEHYDROGENASE 4"/>
    <property type="match status" value="1"/>
</dbReference>
<dbReference type="GO" id="GO:0046872">
    <property type="term" value="F:metal ion binding"/>
    <property type="evidence" value="ECO:0007669"/>
    <property type="project" value="InterPro"/>
</dbReference>
<dbReference type="Pfam" id="PF00465">
    <property type="entry name" value="Fe-ADH"/>
    <property type="match status" value="1"/>
</dbReference>
<sequence length="361" mass="39728">MLTKPEIIISTGARHKLPQLVKQHPVVALIYHHASETLVDELQTLLGPNLLKVIRCPDGLPTVELADSLRRDFWGIHTRRDLPIIVAIGGGSTLDLAKSLRLNIPHPASITSVLDRKIEVGEFESCSMILMPTTAGTGSEVSSTATIWDIENRTKHSLFGPAVVADWAVIDPELALTSPWLVTRDSGIDALSHALETIWNRNRVPKAFAYAMSAAQQIVKVLPRIIDNPEDVSYRFEMASAALWAGQAMALTETALVHALSYDDTTGLGLSHGQACGRWLPKVYQLASQSSEEMEIFLRAAMQPVISDEYQLEAWVNALGCPTVSLDDHSIETERRIACALHTKRGRNFIELSPQHALQKV</sequence>
<accession>A0A953NBW0</accession>
<keyword evidence="6" id="KW-1185">Reference proteome</keyword>
<organism evidence="5 6">
    <name type="scientific">Zwartia hollandica</name>
    <dbReference type="NCBI Taxonomy" id="324606"/>
    <lineage>
        <taxon>Bacteria</taxon>
        <taxon>Pseudomonadati</taxon>
        <taxon>Pseudomonadota</taxon>
        <taxon>Betaproteobacteria</taxon>
        <taxon>Burkholderiales</taxon>
        <taxon>Alcaligenaceae</taxon>
        <taxon>Zwartia</taxon>
    </lineage>
</organism>
<evidence type="ECO:0000256" key="1">
    <source>
        <dbReference type="ARBA" id="ARBA00007358"/>
    </source>
</evidence>